<name>A0A926KQZ9_9BACL</name>
<gene>
    <name evidence="1" type="ORF">ICC18_19725</name>
</gene>
<organism evidence="1 2">
    <name type="scientific">Paenibacillus sedimenti</name>
    <dbReference type="NCBI Taxonomy" id="2770274"/>
    <lineage>
        <taxon>Bacteria</taxon>
        <taxon>Bacillati</taxon>
        <taxon>Bacillota</taxon>
        <taxon>Bacilli</taxon>
        <taxon>Bacillales</taxon>
        <taxon>Paenibacillaceae</taxon>
        <taxon>Paenibacillus</taxon>
    </lineage>
</organism>
<dbReference type="AlphaFoldDB" id="A0A926KQZ9"/>
<sequence length="68" mass="7916">MANTEEPRSYESRDIQVLSSIKPSEWTAIELKYHHKSMSELAPWLNEQGTYMHGQIIQEIERRGGLTL</sequence>
<protein>
    <submittedName>
        <fullName evidence="1">Uncharacterized protein</fullName>
    </submittedName>
</protein>
<reference evidence="1" key="1">
    <citation type="submission" date="2020-09" db="EMBL/GenBank/DDBJ databases">
        <title>Draft Genome Sequence of Paenibacillus sp. WST5.</title>
        <authorList>
            <person name="Bao Z."/>
        </authorList>
    </citation>
    <scope>NUCLEOTIDE SEQUENCE</scope>
    <source>
        <strain evidence="1">WST5</strain>
    </source>
</reference>
<evidence type="ECO:0000313" key="2">
    <source>
        <dbReference type="Proteomes" id="UP000650466"/>
    </source>
</evidence>
<dbReference type="EMBL" id="JACVVD010000007">
    <property type="protein sequence ID" value="MBD0382350.1"/>
    <property type="molecule type" value="Genomic_DNA"/>
</dbReference>
<proteinExistence type="predicted"/>
<keyword evidence="2" id="KW-1185">Reference proteome</keyword>
<dbReference type="Proteomes" id="UP000650466">
    <property type="component" value="Unassembled WGS sequence"/>
</dbReference>
<accession>A0A926KQZ9</accession>
<comment type="caution">
    <text evidence="1">The sequence shown here is derived from an EMBL/GenBank/DDBJ whole genome shotgun (WGS) entry which is preliminary data.</text>
</comment>
<evidence type="ECO:0000313" key="1">
    <source>
        <dbReference type="EMBL" id="MBD0382350.1"/>
    </source>
</evidence>